<dbReference type="Proteomes" id="UP000838412">
    <property type="component" value="Chromosome 6"/>
</dbReference>
<organism evidence="2 3">
    <name type="scientific">Branchiostoma lanceolatum</name>
    <name type="common">Common lancelet</name>
    <name type="synonym">Amphioxus lanceolatum</name>
    <dbReference type="NCBI Taxonomy" id="7740"/>
    <lineage>
        <taxon>Eukaryota</taxon>
        <taxon>Metazoa</taxon>
        <taxon>Chordata</taxon>
        <taxon>Cephalochordata</taxon>
        <taxon>Leptocardii</taxon>
        <taxon>Amphioxiformes</taxon>
        <taxon>Branchiostomatidae</taxon>
        <taxon>Branchiostoma</taxon>
    </lineage>
</organism>
<keyword evidence="3" id="KW-1185">Reference proteome</keyword>
<proteinExistence type="predicted"/>
<gene>
    <name evidence="2" type="primary">Hypp3584</name>
    <name evidence="2" type="ORF">BLAG_LOCUS20353</name>
</gene>
<dbReference type="EMBL" id="OV696691">
    <property type="protein sequence ID" value="CAH1266836.1"/>
    <property type="molecule type" value="Genomic_DNA"/>
</dbReference>
<reference evidence="2" key="1">
    <citation type="submission" date="2022-01" db="EMBL/GenBank/DDBJ databases">
        <authorList>
            <person name="Braso-Vives M."/>
        </authorList>
    </citation>
    <scope>NUCLEOTIDE SEQUENCE</scope>
</reference>
<dbReference type="OrthoDB" id="5951204at2759"/>
<accession>A0A8K0EUS9</accession>
<protein>
    <submittedName>
        <fullName evidence="2">Hypp3584 protein</fullName>
    </submittedName>
</protein>
<name>A0A8K0EUS9_BRALA</name>
<feature type="region of interest" description="Disordered" evidence="1">
    <location>
        <begin position="26"/>
        <end position="53"/>
    </location>
</feature>
<evidence type="ECO:0000313" key="2">
    <source>
        <dbReference type="EMBL" id="CAH1266836.1"/>
    </source>
</evidence>
<dbReference type="AlphaFoldDB" id="A0A8K0EUS9"/>
<feature type="region of interest" description="Disordered" evidence="1">
    <location>
        <begin position="150"/>
        <end position="198"/>
    </location>
</feature>
<sequence>MLGAGKRKTRPPRRYVDYDWDETSVSTRGAHSCRLGHNGGENGSVAGESVEEEISREIEELKLDLERLQAETTPEGARGGEVKKTRSKKDRKMFGKTDDVMLGSDSRQNRHVTTPKSRRLSQDIGGHVGRGRSRISAEELRAFARMGEDFDHRANASPPASHRRRRHARAASGSSSDSAPSRGRSPSTTPKTTKIKSGILRKATDEVKRKIEWPQERLPCTKDGGVQYFDMKLHEYMAGEMDIILSRRTDEIQSQRRLELLHFMAFEIGEYGFKAVLQFNAHVLRKVETMELDFEDPRFMKEVLREKMQHLRREEVKSPGSTAKTGNSTDIRVCFPYQRGECQATVDESRAHSSKSGKLYHYCQPCAKFRPHLGHQLHPASMCKYKDPDYRAKQKTVEKDEA</sequence>
<evidence type="ECO:0000256" key="1">
    <source>
        <dbReference type="SAM" id="MobiDB-lite"/>
    </source>
</evidence>
<feature type="compositionally biased region" description="Low complexity" evidence="1">
    <location>
        <begin position="170"/>
        <end position="198"/>
    </location>
</feature>
<evidence type="ECO:0000313" key="3">
    <source>
        <dbReference type="Proteomes" id="UP000838412"/>
    </source>
</evidence>
<feature type="region of interest" description="Disordered" evidence="1">
    <location>
        <begin position="67"/>
        <end position="135"/>
    </location>
</feature>